<evidence type="ECO:0000256" key="1">
    <source>
        <dbReference type="SAM" id="MobiDB-lite"/>
    </source>
</evidence>
<evidence type="ECO:0000259" key="2">
    <source>
        <dbReference type="PROSITE" id="PS51705"/>
    </source>
</evidence>
<dbReference type="InterPro" id="IPR006073">
    <property type="entry name" value="GTP-bd"/>
</dbReference>
<dbReference type="Gene3D" id="3.40.50.11060">
    <property type="entry name" value="GTPase HflX, N-terminal domain"/>
    <property type="match status" value="1"/>
</dbReference>
<feature type="compositionally biased region" description="Basic and acidic residues" evidence="1">
    <location>
        <begin position="484"/>
        <end position="496"/>
    </location>
</feature>
<dbReference type="GO" id="GO:0005525">
    <property type="term" value="F:GTP binding"/>
    <property type="evidence" value="ECO:0007669"/>
    <property type="project" value="InterPro"/>
</dbReference>
<dbReference type="PANTHER" id="PTHR10229">
    <property type="entry name" value="GTP-BINDING PROTEIN HFLX"/>
    <property type="match status" value="1"/>
</dbReference>
<gene>
    <name evidence="3" type="ORF">RJ640_030616</name>
</gene>
<dbReference type="InterPro" id="IPR027417">
    <property type="entry name" value="P-loop_NTPase"/>
</dbReference>
<dbReference type="Pfam" id="PF01926">
    <property type="entry name" value="MMR_HSR1"/>
    <property type="match status" value="1"/>
</dbReference>
<dbReference type="Pfam" id="PF16360">
    <property type="entry name" value="GTP-bdg_M"/>
    <property type="match status" value="1"/>
</dbReference>
<organism evidence="3 4">
    <name type="scientific">Escallonia rubra</name>
    <dbReference type="NCBI Taxonomy" id="112253"/>
    <lineage>
        <taxon>Eukaryota</taxon>
        <taxon>Viridiplantae</taxon>
        <taxon>Streptophyta</taxon>
        <taxon>Embryophyta</taxon>
        <taxon>Tracheophyta</taxon>
        <taxon>Spermatophyta</taxon>
        <taxon>Magnoliopsida</taxon>
        <taxon>eudicotyledons</taxon>
        <taxon>Gunneridae</taxon>
        <taxon>Pentapetalae</taxon>
        <taxon>asterids</taxon>
        <taxon>campanulids</taxon>
        <taxon>Escalloniales</taxon>
        <taxon>Escalloniaceae</taxon>
        <taxon>Escallonia</taxon>
    </lineage>
</organism>
<feature type="region of interest" description="Disordered" evidence="1">
    <location>
        <begin position="44"/>
        <end position="70"/>
    </location>
</feature>
<dbReference type="CDD" id="cd01878">
    <property type="entry name" value="HflX"/>
    <property type="match status" value="1"/>
</dbReference>
<comment type="caution">
    <text evidence="3">The sequence shown here is derived from an EMBL/GenBank/DDBJ whole genome shotgun (WGS) entry which is preliminary data.</text>
</comment>
<dbReference type="PANTHER" id="PTHR10229:SF8">
    <property type="entry name" value="GTPASE HFLX"/>
    <property type="match status" value="1"/>
</dbReference>
<feature type="compositionally biased region" description="Acidic residues" evidence="1">
    <location>
        <begin position="415"/>
        <end position="436"/>
    </location>
</feature>
<dbReference type="NCBIfam" id="TIGR03156">
    <property type="entry name" value="GTP_HflX"/>
    <property type="match status" value="1"/>
</dbReference>
<dbReference type="InterPro" id="IPR032305">
    <property type="entry name" value="GTP-bd_M"/>
</dbReference>
<proteinExistence type="predicted"/>
<feature type="compositionally biased region" description="Low complexity" evidence="1">
    <location>
        <begin position="44"/>
        <end position="55"/>
    </location>
</feature>
<feature type="domain" description="Hflx-type G" evidence="2">
    <location>
        <begin position="283"/>
        <end position="535"/>
    </location>
</feature>
<dbReference type="InterPro" id="IPR030394">
    <property type="entry name" value="G_HFLX_dom"/>
</dbReference>
<keyword evidence="4" id="KW-1185">Reference proteome</keyword>
<dbReference type="PROSITE" id="PS51705">
    <property type="entry name" value="G_HFLX"/>
    <property type="match status" value="1"/>
</dbReference>
<evidence type="ECO:0000313" key="3">
    <source>
        <dbReference type="EMBL" id="KAK2981227.1"/>
    </source>
</evidence>
<dbReference type="AlphaFoldDB" id="A0AA88UN11"/>
<dbReference type="GO" id="GO:0005737">
    <property type="term" value="C:cytoplasm"/>
    <property type="evidence" value="ECO:0007669"/>
    <property type="project" value="TreeGrafter"/>
</dbReference>
<dbReference type="SUPFAM" id="SSF52540">
    <property type="entry name" value="P-loop containing nucleoside triphosphate hydrolases"/>
    <property type="match status" value="1"/>
</dbReference>
<dbReference type="PRINTS" id="PR00326">
    <property type="entry name" value="GTP1OBG"/>
</dbReference>
<protein>
    <recommendedName>
        <fullName evidence="2">Hflx-type G domain-containing protein</fullName>
    </recommendedName>
</protein>
<feature type="compositionally biased region" description="Polar residues" evidence="1">
    <location>
        <begin position="446"/>
        <end position="455"/>
    </location>
</feature>
<sequence>MFRAISTVRAQLRPFPQTLTLSPIPSPFALPLDSPHSVPPIPSISILSSPFTSTPPRRRQGDDDSSSSHWSPKVFVVQPRLRPATALQAKLDEALNLANSLEEQRDVSYGTEFFKKELPGHVVVQNPAARSTHADTYFGKGTLKTVKCHLNAVESEHAWGKPVLDRVGLIIEIFHAHAQTKEGKLQAELAALMYKRTRLVRLRVSGGRSTFGGEAEVVSARGRGSGGRGFISGAGETELQLQRRRILERRKQLLSEIEDVRRTRALQRAARKRHGGSRGQDMATVAVVGYTNAGKSTLVSTLSGSHLYSDDRLFATVDPKLRSVVLPSGRKVLLSDTVGFISELPVQLVEAFHATLEEVVEADLLVHVVDSSAPNLDEQWDTVLQVLEQIGVSEEKLQNMIEVRNKIDLEKEEMGADDCGEENEASSDSGAEDNDTAPEQLHDENNCNVSLSSSQDLEEAMDDEQCDCSDGWVSPGDGGGASKDQQKKSSKDWKMMRKDSISQYKSVAHVKTSAVTGVGLQELLELIDKKLEPQKVLERDVFDRKWRPPRGEDTGIAVEQ</sequence>
<dbReference type="InterPro" id="IPR042108">
    <property type="entry name" value="GTPase_HflX_N_sf"/>
</dbReference>
<dbReference type="EMBL" id="JAVXUO010001548">
    <property type="protein sequence ID" value="KAK2981227.1"/>
    <property type="molecule type" value="Genomic_DNA"/>
</dbReference>
<dbReference type="Proteomes" id="UP001187471">
    <property type="component" value="Unassembled WGS sequence"/>
</dbReference>
<feature type="compositionally biased region" description="Acidic residues" evidence="1">
    <location>
        <begin position="456"/>
        <end position="467"/>
    </location>
</feature>
<evidence type="ECO:0000313" key="4">
    <source>
        <dbReference type="Proteomes" id="UP001187471"/>
    </source>
</evidence>
<name>A0AA88UN11_9ASTE</name>
<dbReference type="InterPro" id="IPR016496">
    <property type="entry name" value="GTPase_HflX"/>
</dbReference>
<dbReference type="GO" id="GO:0043022">
    <property type="term" value="F:ribosome binding"/>
    <property type="evidence" value="ECO:0007669"/>
    <property type="project" value="TreeGrafter"/>
</dbReference>
<dbReference type="Gene3D" id="3.40.50.300">
    <property type="entry name" value="P-loop containing nucleotide triphosphate hydrolases"/>
    <property type="match status" value="1"/>
</dbReference>
<accession>A0AA88UN11</accession>
<feature type="region of interest" description="Disordered" evidence="1">
    <location>
        <begin position="413"/>
        <end position="496"/>
    </location>
</feature>
<reference evidence="3" key="1">
    <citation type="submission" date="2022-12" db="EMBL/GenBank/DDBJ databases">
        <title>Draft genome assemblies for two species of Escallonia (Escalloniales).</title>
        <authorList>
            <person name="Chanderbali A."/>
            <person name="Dervinis C."/>
            <person name="Anghel I."/>
            <person name="Soltis D."/>
            <person name="Soltis P."/>
            <person name="Zapata F."/>
        </authorList>
    </citation>
    <scope>NUCLEOTIDE SEQUENCE</scope>
    <source>
        <strain evidence="3">UCBG92.1500</strain>
        <tissue evidence="3">Leaf</tissue>
    </source>
</reference>
<dbReference type="FunFam" id="3.40.50.300:FF:001888">
    <property type="entry name" value="GTP-binding protein chloroplastic"/>
    <property type="match status" value="1"/>
</dbReference>